<gene>
    <name evidence="1" type="ORF">Goarm_004978</name>
</gene>
<dbReference type="Proteomes" id="UP000593575">
    <property type="component" value="Unassembled WGS sequence"/>
</dbReference>
<keyword evidence="2" id="KW-1185">Reference proteome</keyword>
<accession>A0A7J9JYN1</accession>
<sequence length="85" mass="9440">MIRNIDVDILKSIIYKNKHIPTAFVVEALTYVQVVRFGAEFGFIRVEIEGDALSINLNMVGPSVVVTVDANDRNGVTEGSRVFRT</sequence>
<reference evidence="1 2" key="1">
    <citation type="journal article" date="2019" name="Genome Biol. Evol.">
        <title>Insights into the evolution of the New World diploid cottons (Gossypium, subgenus Houzingenia) based on genome sequencing.</title>
        <authorList>
            <person name="Grover C.E."/>
            <person name="Arick M.A. 2nd"/>
            <person name="Thrash A."/>
            <person name="Conover J.L."/>
            <person name="Sanders W.S."/>
            <person name="Peterson D.G."/>
            <person name="Frelichowski J.E."/>
            <person name="Scheffler J.A."/>
            <person name="Scheffler B.E."/>
            <person name="Wendel J.F."/>
        </authorList>
    </citation>
    <scope>NUCLEOTIDE SEQUENCE [LARGE SCALE GENOMIC DNA]</scope>
    <source>
        <strain evidence="1">6</strain>
        <tissue evidence="1">Leaf</tissue>
    </source>
</reference>
<evidence type="ECO:0000313" key="2">
    <source>
        <dbReference type="Proteomes" id="UP000593575"/>
    </source>
</evidence>
<dbReference type="AlphaFoldDB" id="A0A7J9JYN1"/>
<name>A0A7J9JYN1_9ROSI</name>
<protein>
    <submittedName>
        <fullName evidence="1">Uncharacterized protein</fullName>
    </submittedName>
</protein>
<dbReference type="EMBL" id="JABFAE010000010">
    <property type="protein sequence ID" value="MBA0839226.1"/>
    <property type="molecule type" value="Genomic_DNA"/>
</dbReference>
<evidence type="ECO:0000313" key="1">
    <source>
        <dbReference type="EMBL" id="MBA0839226.1"/>
    </source>
</evidence>
<proteinExistence type="predicted"/>
<comment type="caution">
    <text evidence="1">The sequence shown here is derived from an EMBL/GenBank/DDBJ whole genome shotgun (WGS) entry which is preliminary data.</text>
</comment>
<organism evidence="1 2">
    <name type="scientific">Gossypium armourianum</name>
    <dbReference type="NCBI Taxonomy" id="34283"/>
    <lineage>
        <taxon>Eukaryota</taxon>
        <taxon>Viridiplantae</taxon>
        <taxon>Streptophyta</taxon>
        <taxon>Embryophyta</taxon>
        <taxon>Tracheophyta</taxon>
        <taxon>Spermatophyta</taxon>
        <taxon>Magnoliopsida</taxon>
        <taxon>eudicotyledons</taxon>
        <taxon>Gunneridae</taxon>
        <taxon>Pentapetalae</taxon>
        <taxon>rosids</taxon>
        <taxon>malvids</taxon>
        <taxon>Malvales</taxon>
        <taxon>Malvaceae</taxon>
        <taxon>Malvoideae</taxon>
        <taxon>Gossypium</taxon>
    </lineage>
</organism>